<dbReference type="OrthoDB" id="3212108at2"/>
<dbReference type="InterPro" id="IPR006311">
    <property type="entry name" value="TAT_signal"/>
</dbReference>
<comment type="caution">
    <text evidence="3">The sequence shown here is derived from an EMBL/GenBank/DDBJ whole genome shotgun (WGS) entry which is preliminary data.</text>
</comment>
<name>A0A4R6V3U8_9ACTN</name>
<sequence length="252" mass="26472">MRPTSPRRRTALAAAAAAAMLLSTGCVNGQAGAAAVVGDQRIGNEQIEAEVAEVEELAASFGQEIPQEQRSQLASGLLRTRIVMTVMEQLADAEGITVAADDTRARLAELGGRDALADQGLTDSQIDDQVTMAVIGDALVGGAAPGEIGALEDGVRDGLRDQLTEQGRLQGVPEEDLERQVEEELERQEPSIRVQASNLYLNERIQPYLTAQEVSVSPRYGVIDPATLEITPGASPLSAPEAAPASPTLPGQ</sequence>
<feature type="compositionally biased region" description="Low complexity" evidence="1">
    <location>
        <begin position="232"/>
        <end position="246"/>
    </location>
</feature>
<dbReference type="PROSITE" id="PS51318">
    <property type="entry name" value="TAT"/>
    <property type="match status" value="1"/>
</dbReference>
<dbReference type="InterPro" id="IPR027304">
    <property type="entry name" value="Trigger_fact/SurA_dom_sf"/>
</dbReference>
<feature type="chain" id="PRO_5038990593" evidence="2">
    <location>
        <begin position="30"/>
        <end position="252"/>
    </location>
</feature>
<evidence type="ECO:0000313" key="4">
    <source>
        <dbReference type="Proteomes" id="UP000295281"/>
    </source>
</evidence>
<proteinExistence type="predicted"/>
<feature type="region of interest" description="Disordered" evidence="1">
    <location>
        <begin position="230"/>
        <end position="252"/>
    </location>
</feature>
<evidence type="ECO:0000256" key="1">
    <source>
        <dbReference type="SAM" id="MobiDB-lite"/>
    </source>
</evidence>
<dbReference type="PROSITE" id="PS51257">
    <property type="entry name" value="PROKAR_LIPOPROTEIN"/>
    <property type="match status" value="1"/>
</dbReference>
<organism evidence="3 4">
    <name type="scientific">Actinorugispora endophytica</name>
    <dbReference type="NCBI Taxonomy" id="1605990"/>
    <lineage>
        <taxon>Bacteria</taxon>
        <taxon>Bacillati</taxon>
        <taxon>Actinomycetota</taxon>
        <taxon>Actinomycetes</taxon>
        <taxon>Streptosporangiales</taxon>
        <taxon>Nocardiopsidaceae</taxon>
        <taxon>Actinorugispora</taxon>
    </lineage>
</organism>
<reference evidence="3 4" key="1">
    <citation type="submission" date="2019-03" db="EMBL/GenBank/DDBJ databases">
        <title>Genomic Encyclopedia of Type Strains, Phase IV (KMG-IV): sequencing the most valuable type-strain genomes for metagenomic binning, comparative biology and taxonomic classification.</title>
        <authorList>
            <person name="Goeker M."/>
        </authorList>
    </citation>
    <scope>NUCLEOTIDE SEQUENCE [LARGE SCALE GENOMIC DNA]</scope>
    <source>
        <strain evidence="3 4">DSM 46770</strain>
    </source>
</reference>
<dbReference type="RefSeq" id="WP_133739468.1">
    <property type="nucleotide sequence ID" value="NZ_SNYN01000001.1"/>
</dbReference>
<dbReference type="Gene3D" id="1.10.4030.10">
    <property type="entry name" value="Porin chaperone SurA, peptide-binding domain"/>
    <property type="match status" value="1"/>
</dbReference>
<evidence type="ECO:0000313" key="3">
    <source>
        <dbReference type="EMBL" id="TDQ54853.1"/>
    </source>
</evidence>
<keyword evidence="4" id="KW-1185">Reference proteome</keyword>
<dbReference type="AlphaFoldDB" id="A0A4R6V3U8"/>
<feature type="signal peptide" evidence="2">
    <location>
        <begin position="1"/>
        <end position="29"/>
    </location>
</feature>
<protein>
    <submittedName>
        <fullName evidence="3">SurA-like protein</fullName>
    </submittedName>
</protein>
<gene>
    <name evidence="3" type="ORF">EV190_101170</name>
</gene>
<keyword evidence="2" id="KW-0732">Signal</keyword>
<dbReference type="SUPFAM" id="SSF109998">
    <property type="entry name" value="Triger factor/SurA peptide-binding domain-like"/>
    <property type="match status" value="1"/>
</dbReference>
<accession>A0A4R6V3U8</accession>
<dbReference type="Proteomes" id="UP000295281">
    <property type="component" value="Unassembled WGS sequence"/>
</dbReference>
<dbReference type="Pfam" id="PF13624">
    <property type="entry name" value="SurA_N_3"/>
    <property type="match status" value="1"/>
</dbReference>
<dbReference type="EMBL" id="SNYN01000001">
    <property type="protein sequence ID" value="TDQ54853.1"/>
    <property type="molecule type" value="Genomic_DNA"/>
</dbReference>
<evidence type="ECO:0000256" key="2">
    <source>
        <dbReference type="SAM" id="SignalP"/>
    </source>
</evidence>